<evidence type="ECO:0000256" key="2">
    <source>
        <dbReference type="ARBA" id="ARBA00022692"/>
    </source>
</evidence>
<feature type="transmembrane region" description="Helical" evidence="5">
    <location>
        <begin position="27"/>
        <end position="45"/>
    </location>
</feature>
<keyword evidence="7" id="KW-1185">Reference proteome</keyword>
<name>A0A7E4UVN0_PANRE</name>
<dbReference type="WBParaSite" id="Pan_g13309.t1">
    <property type="protein sequence ID" value="Pan_g13309.t1"/>
    <property type="gene ID" value="Pan_g13309"/>
</dbReference>
<feature type="domain" description="DUF7027" evidence="6">
    <location>
        <begin position="19"/>
        <end position="117"/>
    </location>
</feature>
<organism evidence="7 8">
    <name type="scientific">Panagrellus redivivus</name>
    <name type="common">Microworm</name>
    <dbReference type="NCBI Taxonomy" id="6233"/>
    <lineage>
        <taxon>Eukaryota</taxon>
        <taxon>Metazoa</taxon>
        <taxon>Ecdysozoa</taxon>
        <taxon>Nematoda</taxon>
        <taxon>Chromadorea</taxon>
        <taxon>Rhabditida</taxon>
        <taxon>Tylenchina</taxon>
        <taxon>Panagrolaimomorpha</taxon>
        <taxon>Panagrolaimoidea</taxon>
        <taxon>Panagrolaimidae</taxon>
        <taxon>Panagrellus</taxon>
    </lineage>
</organism>
<evidence type="ECO:0000256" key="5">
    <source>
        <dbReference type="SAM" id="Phobius"/>
    </source>
</evidence>
<keyword evidence="3 5" id="KW-1133">Transmembrane helix</keyword>
<dbReference type="Proteomes" id="UP000492821">
    <property type="component" value="Unassembled WGS sequence"/>
</dbReference>
<keyword evidence="4 5" id="KW-0472">Membrane</keyword>
<dbReference type="GO" id="GO:0012505">
    <property type="term" value="C:endomembrane system"/>
    <property type="evidence" value="ECO:0007669"/>
    <property type="project" value="UniProtKB-SubCell"/>
</dbReference>
<feature type="transmembrane region" description="Helical" evidence="5">
    <location>
        <begin position="141"/>
        <end position="167"/>
    </location>
</feature>
<reference evidence="8" key="2">
    <citation type="submission" date="2020-10" db="UniProtKB">
        <authorList>
            <consortium name="WormBaseParasite"/>
        </authorList>
    </citation>
    <scope>IDENTIFICATION</scope>
</reference>
<dbReference type="PANTHER" id="PTHR12479">
    <property type="entry name" value="LYSOSOMAL-ASSOCIATED TRANSMEMBRANE PROTEIN"/>
    <property type="match status" value="1"/>
</dbReference>
<evidence type="ECO:0000256" key="3">
    <source>
        <dbReference type="ARBA" id="ARBA00022989"/>
    </source>
</evidence>
<comment type="subcellular location">
    <subcellularLocation>
        <location evidence="1">Endomembrane system</location>
        <topology evidence="1">Multi-pass membrane protein</topology>
    </subcellularLocation>
</comment>
<dbReference type="InterPro" id="IPR051115">
    <property type="entry name" value="LAPTM_transporter"/>
</dbReference>
<reference evidence="7" key="1">
    <citation type="journal article" date="2013" name="Genetics">
        <title>The draft genome and transcriptome of Panagrellus redivivus are shaped by the harsh demands of a free-living lifestyle.</title>
        <authorList>
            <person name="Srinivasan J."/>
            <person name="Dillman A.R."/>
            <person name="Macchietto M.G."/>
            <person name="Heikkinen L."/>
            <person name="Lakso M."/>
            <person name="Fracchia K.M."/>
            <person name="Antoshechkin I."/>
            <person name="Mortazavi A."/>
            <person name="Wong G."/>
            <person name="Sternberg P.W."/>
        </authorList>
    </citation>
    <scope>NUCLEOTIDE SEQUENCE [LARGE SCALE GENOMIC DNA]</scope>
    <source>
        <strain evidence="7">MT8872</strain>
    </source>
</reference>
<dbReference type="InterPro" id="IPR054291">
    <property type="entry name" value="DUF7027"/>
</dbReference>
<feature type="transmembrane region" description="Helical" evidence="5">
    <location>
        <begin position="92"/>
        <end position="111"/>
    </location>
</feature>
<proteinExistence type="predicted"/>
<accession>A0A7E4UVN0</accession>
<evidence type="ECO:0000313" key="7">
    <source>
        <dbReference type="Proteomes" id="UP000492821"/>
    </source>
</evidence>
<dbReference type="Pfam" id="PF22954">
    <property type="entry name" value="DUF7027"/>
    <property type="match status" value="1"/>
</dbReference>
<evidence type="ECO:0000256" key="1">
    <source>
        <dbReference type="ARBA" id="ARBA00004127"/>
    </source>
</evidence>
<keyword evidence="2 5" id="KW-0812">Transmembrane</keyword>
<evidence type="ECO:0000313" key="8">
    <source>
        <dbReference type="WBParaSite" id="Pan_g13309.t1"/>
    </source>
</evidence>
<feature type="transmembrane region" description="Helical" evidence="5">
    <location>
        <begin position="57"/>
        <end position="80"/>
    </location>
</feature>
<dbReference type="GO" id="GO:0005765">
    <property type="term" value="C:lysosomal membrane"/>
    <property type="evidence" value="ECO:0007669"/>
    <property type="project" value="TreeGrafter"/>
</dbReference>
<evidence type="ECO:0000259" key="6">
    <source>
        <dbReference type="Pfam" id="PF22954"/>
    </source>
</evidence>
<sequence length="208" mass="23471">MDFDPDHAKWQCCCCHLASGLKILASIELSFSALILIFTGINLFTADASNQDITDTLFTLGMIFTLLVFGVTSALLIVGIAKKRDYWMYPSLCARVILIMFVTIFGVKQVVVDPDENAKEEAQSPKMINGKPVLQHDEPPMVLRLIFFMFLMIFVCIGVMYTIYLVVRCIRYVQAYARLEKRRASLIIAGQIDPEMMNGRRGSRASQI</sequence>
<dbReference type="AlphaFoldDB" id="A0A7E4UVN0"/>
<protein>
    <submittedName>
        <fullName evidence="8">MARVEL domain-containing protein</fullName>
    </submittedName>
</protein>
<evidence type="ECO:0000256" key="4">
    <source>
        <dbReference type="ARBA" id="ARBA00023136"/>
    </source>
</evidence>
<dbReference type="PANTHER" id="PTHR12479:SF10">
    <property type="entry name" value="LYSOSOMAL-ASSOCIATED TRANSMEMBRANE PROTEIN"/>
    <property type="match status" value="1"/>
</dbReference>